<keyword evidence="5" id="KW-1185">Reference proteome</keyword>
<evidence type="ECO:0000313" key="5">
    <source>
        <dbReference type="Proteomes" id="UP000198625"/>
    </source>
</evidence>
<accession>A0A1H3MX83</accession>
<dbReference type="Proteomes" id="UP000198625">
    <property type="component" value="Unassembled WGS sequence"/>
</dbReference>
<dbReference type="EMBL" id="FNQE01000008">
    <property type="protein sequence ID" value="SDY81291.1"/>
    <property type="molecule type" value="Genomic_DNA"/>
</dbReference>
<reference evidence="4 5" key="1">
    <citation type="submission" date="2016-10" db="EMBL/GenBank/DDBJ databases">
        <authorList>
            <person name="de Groot N.N."/>
        </authorList>
    </citation>
    <scope>NUCLEOTIDE SEQUENCE [LARGE SCALE GENOMIC DNA]</scope>
    <source>
        <strain evidence="4 5">DSM 21650</strain>
    </source>
</reference>
<keyword evidence="2" id="KW-0732">Signal</keyword>
<evidence type="ECO:0000313" key="4">
    <source>
        <dbReference type="EMBL" id="SDY81291.1"/>
    </source>
</evidence>
<feature type="domain" description="SLH" evidence="3">
    <location>
        <begin position="89"/>
        <end position="152"/>
    </location>
</feature>
<dbReference type="OrthoDB" id="9808890at2"/>
<feature type="chain" id="PRO_5039207899" evidence="2">
    <location>
        <begin position="25"/>
        <end position="218"/>
    </location>
</feature>
<proteinExistence type="predicted"/>
<dbReference type="Pfam" id="PF00395">
    <property type="entry name" value="SLH"/>
    <property type="match status" value="2"/>
</dbReference>
<evidence type="ECO:0000256" key="2">
    <source>
        <dbReference type="SAM" id="SignalP"/>
    </source>
</evidence>
<evidence type="ECO:0000256" key="1">
    <source>
        <dbReference type="ARBA" id="ARBA00022737"/>
    </source>
</evidence>
<evidence type="ECO:0000259" key="3">
    <source>
        <dbReference type="PROSITE" id="PS51272"/>
    </source>
</evidence>
<name>A0A1H3MX83_9FIRM</name>
<protein>
    <submittedName>
        <fullName evidence="4">S-layer homology domain-containing protein</fullName>
    </submittedName>
</protein>
<sequence length="218" mass="23977">MKNLSKILIISLILSLTLSTAVFANDYDFEILDESEINGPSNWAKPEIEAARKAGLLTENTDNHFKEDITRSQFAELVVNMVEKAIGKEISPAPASTFTDTSETSILKAYSANIVSGVSKTEFAPKNYITREQIATMLYRAITYIEKEKGKEYTTKDDSIESYTDKGSVSSYAKQGVGILANNKIMSGTSATTLSPKSSATIEQSVLLVYRLYNKVSQ</sequence>
<dbReference type="AlphaFoldDB" id="A0A1H3MX83"/>
<dbReference type="STRING" id="415015.SAMN05660462_00959"/>
<feature type="signal peptide" evidence="2">
    <location>
        <begin position="1"/>
        <end position="24"/>
    </location>
</feature>
<gene>
    <name evidence="4" type="ORF">SAMN05660462_00959</name>
</gene>
<keyword evidence="1" id="KW-0677">Repeat</keyword>
<organism evidence="4 5">
    <name type="scientific">Proteiniborus ethanoligenes</name>
    <dbReference type="NCBI Taxonomy" id="415015"/>
    <lineage>
        <taxon>Bacteria</taxon>
        <taxon>Bacillati</taxon>
        <taxon>Bacillota</taxon>
        <taxon>Clostridia</taxon>
        <taxon>Eubacteriales</taxon>
        <taxon>Proteiniborus</taxon>
    </lineage>
</organism>
<dbReference type="InterPro" id="IPR001119">
    <property type="entry name" value="SLH_dom"/>
</dbReference>
<dbReference type="PROSITE" id="PS51272">
    <property type="entry name" value="SLH"/>
    <property type="match status" value="2"/>
</dbReference>
<dbReference type="RefSeq" id="WP_091727946.1">
    <property type="nucleotide sequence ID" value="NZ_FNQE01000008.1"/>
</dbReference>
<feature type="domain" description="SLH" evidence="3">
    <location>
        <begin position="160"/>
        <end position="218"/>
    </location>
</feature>